<comment type="caution">
    <text evidence="1">The sequence shown here is derived from an EMBL/GenBank/DDBJ whole genome shotgun (WGS) entry which is preliminary data.</text>
</comment>
<dbReference type="EMBL" id="JAIWYP010000008">
    <property type="protein sequence ID" value="KAH3779433.1"/>
    <property type="molecule type" value="Genomic_DNA"/>
</dbReference>
<accession>A0A9D4IPT6</accession>
<reference evidence="1" key="2">
    <citation type="submission" date="2020-11" db="EMBL/GenBank/DDBJ databases">
        <authorList>
            <person name="McCartney M.A."/>
            <person name="Auch B."/>
            <person name="Kono T."/>
            <person name="Mallez S."/>
            <person name="Becker A."/>
            <person name="Gohl D.M."/>
            <person name="Silverstein K.A.T."/>
            <person name="Koren S."/>
            <person name="Bechman K.B."/>
            <person name="Herman A."/>
            <person name="Abrahante J.E."/>
            <person name="Garbe J."/>
        </authorList>
    </citation>
    <scope>NUCLEOTIDE SEQUENCE</scope>
    <source>
        <strain evidence="1">Duluth1</strain>
        <tissue evidence="1">Whole animal</tissue>
    </source>
</reference>
<reference evidence="1" key="1">
    <citation type="journal article" date="2019" name="bioRxiv">
        <title>The Genome of the Zebra Mussel, Dreissena polymorpha: A Resource for Invasive Species Research.</title>
        <authorList>
            <person name="McCartney M.A."/>
            <person name="Auch B."/>
            <person name="Kono T."/>
            <person name="Mallez S."/>
            <person name="Zhang Y."/>
            <person name="Obille A."/>
            <person name="Becker A."/>
            <person name="Abrahante J.E."/>
            <person name="Garbe J."/>
            <person name="Badalamenti J.P."/>
            <person name="Herman A."/>
            <person name="Mangelson H."/>
            <person name="Liachko I."/>
            <person name="Sullivan S."/>
            <person name="Sone E.D."/>
            <person name="Koren S."/>
            <person name="Silverstein K.A.T."/>
            <person name="Beckman K.B."/>
            <person name="Gohl D.M."/>
        </authorList>
    </citation>
    <scope>NUCLEOTIDE SEQUENCE</scope>
    <source>
        <strain evidence="1">Duluth1</strain>
        <tissue evidence="1">Whole animal</tissue>
    </source>
</reference>
<keyword evidence="2" id="KW-1185">Reference proteome</keyword>
<sequence>MKHCVVDLYLWASRFFVEPTYGELDIFVTVGGLVYVDQSKLASFHIEGYGSQPPITHRMKLVVFRSKNWVLEDAYCYIDCFRALPGPKNYLPAATSPRCDESLQVFQTAGDAFQEKPSESCNDLYT</sequence>
<dbReference type="Proteomes" id="UP000828390">
    <property type="component" value="Unassembled WGS sequence"/>
</dbReference>
<dbReference type="AlphaFoldDB" id="A0A9D4IPT6"/>
<organism evidence="1 2">
    <name type="scientific">Dreissena polymorpha</name>
    <name type="common">Zebra mussel</name>
    <name type="synonym">Mytilus polymorpha</name>
    <dbReference type="NCBI Taxonomy" id="45954"/>
    <lineage>
        <taxon>Eukaryota</taxon>
        <taxon>Metazoa</taxon>
        <taxon>Spiralia</taxon>
        <taxon>Lophotrochozoa</taxon>
        <taxon>Mollusca</taxon>
        <taxon>Bivalvia</taxon>
        <taxon>Autobranchia</taxon>
        <taxon>Heteroconchia</taxon>
        <taxon>Euheterodonta</taxon>
        <taxon>Imparidentia</taxon>
        <taxon>Neoheterodontei</taxon>
        <taxon>Myida</taxon>
        <taxon>Dreissenoidea</taxon>
        <taxon>Dreissenidae</taxon>
        <taxon>Dreissena</taxon>
    </lineage>
</organism>
<evidence type="ECO:0000313" key="2">
    <source>
        <dbReference type="Proteomes" id="UP000828390"/>
    </source>
</evidence>
<protein>
    <submittedName>
        <fullName evidence="1">Uncharacterized protein</fullName>
    </submittedName>
</protein>
<gene>
    <name evidence="1" type="ORF">DPMN_157236</name>
</gene>
<name>A0A9D4IPT6_DREPO</name>
<proteinExistence type="predicted"/>
<evidence type="ECO:0000313" key="1">
    <source>
        <dbReference type="EMBL" id="KAH3779433.1"/>
    </source>
</evidence>